<evidence type="ECO:0000313" key="2">
    <source>
        <dbReference type="EMBL" id="ALB28258.1"/>
    </source>
</evidence>
<dbReference type="Pfam" id="PF00583">
    <property type="entry name" value="Acetyltransf_1"/>
    <property type="match status" value="1"/>
</dbReference>
<protein>
    <recommendedName>
        <fullName evidence="1">N-acetyltransferase domain-containing protein</fullName>
    </recommendedName>
</protein>
<gene>
    <name evidence="2" type="ORF">JP39_02050</name>
</gene>
<evidence type="ECO:0000313" key="3">
    <source>
        <dbReference type="Proteomes" id="UP000061546"/>
    </source>
</evidence>
<dbReference type="AlphaFoldDB" id="A0A0K2LAP1"/>
<dbReference type="EMBL" id="CP012559">
    <property type="protein sequence ID" value="ALB28258.1"/>
    <property type="molecule type" value="Genomic_DNA"/>
</dbReference>
<dbReference type="STRING" id="1074467.JP39_02050"/>
<name>A0A0K2LAP1_9LACO</name>
<accession>A0A0K2LAP1</accession>
<sequence>MLEIDKLSTSYQVKKLTPRDADHALKLVQSNQNFFNFCPPAPTRHSILEDMKVVPADKTLDDKYYLGYFDDDKLVAILDLITDYPAPKDAWIGFFMVDSEYQKQGIGSKIIADLEAALEKSGLVRIELAFPKGNEQSQKFLLKNKFQSMNREVPVPGYTMVIMEKVFHKDNK</sequence>
<dbReference type="KEGG" id="lhi:JP39_02050"/>
<dbReference type="CDD" id="cd04301">
    <property type="entry name" value="NAT_SF"/>
    <property type="match status" value="1"/>
</dbReference>
<proteinExistence type="predicted"/>
<organism evidence="2 3">
    <name type="scientific">Companilactobacillus heilongjiangensis</name>
    <dbReference type="NCBI Taxonomy" id="1074467"/>
    <lineage>
        <taxon>Bacteria</taxon>
        <taxon>Bacillati</taxon>
        <taxon>Bacillota</taxon>
        <taxon>Bacilli</taxon>
        <taxon>Lactobacillales</taxon>
        <taxon>Lactobacillaceae</taxon>
        <taxon>Companilactobacillus</taxon>
    </lineage>
</organism>
<dbReference type="OrthoDB" id="9782266at2"/>
<dbReference type="InterPro" id="IPR000182">
    <property type="entry name" value="GNAT_dom"/>
</dbReference>
<dbReference type="Proteomes" id="UP000061546">
    <property type="component" value="Chromosome"/>
</dbReference>
<dbReference type="GO" id="GO:0016747">
    <property type="term" value="F:acyltransferase activity, transferring groups other than amino-acyl groups"/>
    <property type="evidence" value="ECO:0007669"/>
    <property type="project" value="InterPro"/>
</dbReference>
<dbReference type="RefSeq" id="WP_041501360.1">
    <property type="nucleotide sequence ID" value="NZ_BJDV01000007.1"/>
</dbReference>
<dbReference type="PANTHER" id="PTHR43072">
    <property type="entry name" value="N-ACETYLTRANSFERASE"/>
    <property type="match status" value="1"/>
</dbReference>
<keyword evidence="3" id="KW-1185">Reference proteome</keyword>
<evidence type="ECO:0000259" key="1">
    <source>
        <dbReference type="PROSITE" id="PS51186"/>
    </source>
</evidence>
<dbReference type="PANTHER" id="PTHR43072:SF60">
    <property type="entry name" value="L-2,4-DIAMINOBUTYRIC ACID ACETYLTRANSFERASE"/>
    <property type="match status" value="1"/>
</dbReference>
<feature type="domain" description="N-acetyltransferase" evidence="1">
    <location>
        <begin position="11"/>
        <end position="168"/>
    </location>
</feature>
<dbReference type="PROSITE" id="PS51186">
    <property type="entry name" value="GNAT"/>
    <property type="match status" value="1"/>
</dbReference>
<dbReference type="InterPro" id="IPR016181">
    <property type="entry name" value="Acyl_CoA_acyltransferase"/>
</dbReference>
<reference evidence="2 3" key="1">
    <citation type="submission" date="2015-08" db="EMBL/GenBank/DDBJ databases">
        <title>Genomic sequence of Lactobacillus heilongjiangensis DSM 28069, isolated from Chinese traditional pickle.</title>
        <authorList>
            <person name="Jiang X."/>
            <person name="Zheng B."/>
            <person name="Cheng H."/>
        </authorList>
    </citation>
    <scope>NUCLEOTIDE SEQUENCE [LARGE SCALE GENOMIC DNA]</scope>
    <source>
        <strain evidence="2 3">DSM 28069</strain>
    </source>
</reference>
<dbReference type="SUPFAM" id="SSF55729">
    <property type="entry name" value="Acyl-CoA N-acyltransferases (Nat)"/>
    <property type="match status" value="1"/>
</dbReference>
<dbReference type="Gene3D" id="3.40.630.30">
    <property type="match status" value="1"/>
</dbReference>